<evidence type="ECO:0000313" key="7">
    <source>
        <dbReference type="Proteomes" id="UP001606302"/>
    </source>
</evidence>
<feature type="domain" description="Beta-xylosidase C-terminal Concanavalin A-like" evidence="5">
    <location>
        <begin position="346"/>
        <end position="552"/>
    </location>
</feature>
<dbReference type="EMBL" id="JBIGHX010000004">
    <property type="protein sequence ID" value="MFG6462584.1"/>
    <property type="molecule type" value="Genomic_DNA"/>
</dbReference>
<dbReference type="PANTHER" id="PTHR42812">
    <property type="entry name" value="BETA-XYLOSIDASE"/>
    <property type="match status" value="1"/>
</dbReference>
<reference evidence="6 7" key="1">
    <citation type="submission" date="2024-08" db="EMBL/GenBank/DDBJ databases">
        <authorList>
            <person name="Lu H."/>
        </authorList>
    </citation>
    <scope>NUCLEOTIDE SEQUENCE [LARGE SCALE GENOMIC DNA]</scope>
    <source>
        <strain evidence="6 7">DXS20W</strain>
    </source>
</reference>
<keyword evidence="7" id="KW-1185">Reference proteome</keyword>
<dbReference type="InterPro" id="IPR023296">
    <property type="entry name" value="Glyco_hydro_beta-prop_sf"/>
</dbReference>
<evidence type="ECO:0000259" key="5">
    <source>
        <dbReference type="Pfam" id="PF17851"/>
    </source>
</evidence>
<dbReference type="Gene3D" id="2.60.120.200">
    <property type="match status" value="1"/>
</dbReference>
<keyword evidence="2 4" id="KW-0378">Hydrolase</keyword>
<dbReference type="RefSeq" id="WP_394511452.1">
    <property type="nucleotide sequence ID" value="NZ_JBIGHX010000004.1"/>
</dbReference>
<dbReference type="SUPFAM" id="SSF49899">
    <property type="entry name" value="Concanavalin A-like lectins/glucanases"/>
    <property type="match status" value="1"/>
</dbReference>
<gene>
    <name evidence="6" type="ORF">ACG04Q_13475</name>
</gene>
<organism evidence="6 7">
    <name type="scientific">Pelomonas lactea</name>
    <dbReference type="NCBI Taxonomy" id="3299030"/>
    <lineage>
        <taxon>Bacteria</taxon>
        <taxon>Pseudomonadati</taxon>
        <taxon>Pseudomonadota</taxon>
        <taxon>Betaproteobacteria</taxon>
        <taxon>Burkholderiales</taxon>
        <taxon>Sphaerotilaceae</taxon>
        <taxon>Roseateles</taxon>
    </lineage>
</organism>
<dbReference type="GO" id="GO:0016787">
    <property type="term" value="F:hydrolase activity"/>
    <property type="evidence" value="ECO:0007669"/>
    <property type="project" value="UniProtKB-KW"/>
</dbReference>
<dbReference type="CDD" id="cd09000">
    <property type="entry name" value="GH43_SXA-like"/>
    <property type="match status" value="1"/>
</dbReference>
<evidence type="ECO:0000256" key="4">
    <source>
        <dbReference type="RuleBase" id="RU361187"/>
    </source>
</evidence>
<dbReference type="InterPro" id="IPR006710">
    <property type="entry name" value="Glyco_hydro_43"/>
</dbReference>
<evidence type="ECO:0000313" key="6">
    <source>
        <dbReference type="EMBL" id="MFG6462584.1"/>
    </source>
</evidence>
<evidence type="ECO:0000256" key="1">
    <source>
        <dbReference type="ARBA" id="ARBA00009865"/>
    </source>
</evidence>
<sequence>MITNPILPGFHADPSICRVPGTDGDDYYIATSTFEWWPGVRIHHSKDLVHWRHHSYACTRTSQLDLTGHPDSAGVWAPCLTYSGGQFWLIYTDVRSTIGAFKDTHNYLITAPSIDGPWSEPIYLNSSGFDPSLFHDVDENGAVRHWLVNQQWTHWPGKNHFNGILLQEYDHDAKKLVGPIKNIYAGTDLGVVEGPHIYKRNGWYYLLTAEGGTFYEHAVTLARSRQLDGPYETLPGNPLLTAWQKKTDGLQRSGHASLVETANGEWFMAHLCGRPLEWTGPNAANNQPEDGYAGLHCPLGRETALQRIQWRDDDWPEVVGGNGQQPSLHVEGPNLPAHPFPAEPARDDFDTPVFNGHLNSLRKPFDESWASLTARPGHLRLTGRESLMSLFDQSLVARRQQHFHCRIETRVDFEPGSFHQMAGLVAYYNTRNHAYLHVTRDPDSNARVVYLTVNRDGAINGPAAPVPLADGPVDLAVEFSHDTYQFSFRQGSAAWQPLGPALDTAMLSDEFATRFLNGFANNFGFTGNFVGIACQDLAGTRTTADFDYLSYEAKA</sequence>
<accession>A0ABW7GKV7</accession>
<name>A0ABW7GKV7_9BURK</name>
<evidence type="ECO:0000256" key="3">
    <source>
        <dbReference type="ARBA" id="ARBA00023295"/>
    </source>
</evidence>
<dbReference type="PANTHER" id="PTHR42812:SF12">
    <property type="entry name" value="BETA-XYLOSIDASE-RELATED"/>
    <property type="match status" value="1"/>
</dbReference>
<dbReference type="Gene3D" id="2.115.10.20">
    <property type="entry name" value="Glycosyl hydrolase domain, family 43"/>
    <property type="match status" value="1"/>
</dbReference>
<dbReference type="SUPFAM" id="SSF75005">
    <property type="entry name" value="Arabinanase/levansucrase/invertase"/>
    <property type="match status" value="1"/>
</dbReference>
<comment type="caution">
    <text evidence="6">The sequence shown here is derived from an EMBL/GenBank/DDBJ whole genome shotgun (WGS) entry which is preliminary data.</text>
</comment>
<dbReference type="Pfam" id="PF17851">
    <property type="entry name" value="GH43_C2"/>
    <property type="match status" value="1"/>
</dbReference>
<dbReference type="InterPro" id="IPR051795">
    <property type="entry name" value="Glycosyl_Hydrlase_43"/>
</dbReference>
<comment type="similarity">
    <text evidence="1 4">Belongs to the glycosyl hydrolase 43 family.</text>
</comment>
<dbReference type="Proteomes" id="UP001606302">
    <property type="component" value="Unassembled WGS sequence"/>
</dbReference>
<dbReference type="Pfam" id="PF04616">
    <property type="entry name" value="Glyco_hydro_43"/>
    <property type="match status" value="1"/>
</dbReference>
<dbReference type="InterPro" id="IPR013320">
    <property type="entry name" value="ConA-like_dom_sf"/>
</dbReference>
<keyword evidence="3 4" id="KW-0326">Glycosidase</keyword>
<evidence type="ECO:0000256" key="2">
    <source>
        <dbReference type="ARBA" id="ARBA00022801"/>
    </source>
</evidence>
<dbReference type="InterPro" id="IPR041542">
    <property type="entry name" value="GH43_C2"/>
</dbReference>
<proteinExistence type="inferred from homology"/>
<protein>
    <submittedName>
        <fullName evidence="6">Glycoside hydrolase family 43 protein</fullName>
    </submittedName>
</protein>